<gene>
    <name evidence="3" type="ORF">DPMN_065800</name>
</gene>
<dbReference type="InterPro" id="IPR031941">
    <property type="entry name" value="DUF4773"/>
</dbReference>
<dbReference type="AlphaFoldDB" id="A0A9D4BSC1"/>
<dbReference type="EMBL" id="JAIWYP010000014">
    <property type="protein sequence ID" value="KAH3706414.1"/>
    <property type="molecule type" value="Genomic_DNA"/>
</dbReference>
<comment type="caution">
    <text evidence="3">The sequence shown here is derived from an EMBL/GenBank/DDBJ whole genome shotgun (WGS) entry which is preliminary data.</text>
</comment>
<sequence length="370" mass="41558">MVTLDSKNSFQDDDVKAQLEKPKIPHPPPEELLPDLNIKPFGDEVPNNVIVGVKKAVYLEPDTAGKNVEIGGNAKVNEEKQKEKKENQDPIKEIKEDIKVIKNHIESLKEGKVVIQNGTKLVEKMNATEQAVLKKVESKVLALGESMKNKTLQKLADLGVYKKKQYEKLIYQHTNWNLSLSVEDIGNIIKDTEYFQKKQNLTEMEYQPLMQPNSSHLLNVTAAKYGLGYCDCQDLSCLCCVRVFNKRMRLNSTSCAAIVYSSKSLELQYEFSVDKKQYFSRVIAAEFPPKICLEAAGKVAGLCTLFSNVTAKVNVANEDHKIHLSGCMEFDLTVYNKTVSSFPVGCFQIPGLSSVEKEKNKAPNMINFMP</sequence>
<dbReference type="Pfam" id="PF15998">
    <property type="entry name" value="DUF4773"/>
    <property type="match status" value="1"/>
</dbReference>
<feature type="region of interest" description="Disordered" evidence="1">
    <location>
        <begin position="1"/>
        <end position="38"/>
    </location>
</feature>
<name>A0A9D4BSC1_DREPO</name>
<accession>A0A9D4BSC1</accession>
<evidence type="ECO:0000313" key="3">
    <source>
        <dbReference type="EMBL" id="KAH3706414.1"/>
    </source>
</evidence>
<proteinExistence type="predicted"/>
<reference evidence="3" key="2">
    <citation type="submission" date="2020-11" db="EMBL/GenBank/DDBJ databases">
        <authorList>
            <person name="McCartney M.A."/>
            <person name="Auch B."/>
            <person name="Kono T."/>
            <person name="Mallez S."/>
            <person name="Becker A."/>
            <person name="Gohl D.M."/>
            <person name="Silverstein K.A.T."/>
            <person name="Koren S."/>
            <person name="Bechman K.B."/>
            <person name="Herman A."/>
            <person name="Abrahante J.E."/>
            <person name="Garbe J."/>
        </authorList>
    </citation>
    <scope>NUCLEOTIDE SEQUENCE</scope>
    <source>
        <strain evidence="3">Duluth1</strain>
        <tissue evidence="3">Whole animal</tissue>
    </source>
</reference>
<evidence type="ECO:0000313" key="4">
    <source>
        <dbReference type="Proteomes" id="UP000828390"/>
    </source>
</evidence>
<dbReference type="PANTHER" id="PTHR36299:SF2">
    <property type="entry name" value="DUF4773 DOMAIN-CONTAINING PROTEIN"/>
    <property type="match status" value="1"/>
</dbReference>
<organism evidence="3 4">
    <name type="scientific">Dreissena polymorpha</name>
    <name type="common">Zebra mussel</name>
    <name type="synonym">Mytilus polymorpha</name>
    <dbReference type="NCBI Taxonomy" id="45954"/>
    <lineage>
        <taxon>Eukaryota</taxon>
        <taxon>Metazoa</taxon>
        <taxon>Spiralia</taxon>
        <taxon>Lophotrochozoa</taxon>
        <taxon>Mollusca</taxon>
        <taxon>Bivalvia</taxon>
        <taxon>Autobranchia</taxon>
        <taxon>Heteroconchia</taxon>
        <taxon>Euheterodonta</taxon>
        <taxon>Imparidentia</taxon>
        <taxon>Neoheterodontei</taxon>
        <taxon>Myida</taxon>
        <taxon>Dreissenoidea</taxon>
        <taxon>Dreissenidae</taxon>
        <taxon>Dreissena</taxon>
    </lineage>
</organism>
<keyword evidence="4" id="KW-1185">Reference proteome</keyword>
<protein>
    <recommendedName>
        <fullName evidence="2">DUF4773 domain-containing protein</fullName>
    </recommendedName>
</protein>
<reference evidence="3" key="1">
    <citation type="journal article" date="2019" name="bioRxiv">
        <title>The Genome of the Zebra Mussel, Dreissena polymorpha: A Resource for Invasive Species Research.</title>
        <authorList>
            <person name="McCartney M.A."/>
            <person name="Auch B."/>
            <person name="Kono T."/>
            <person name="Mallez S."/>
            <person name="Zhang Y."/>
            <person name="Obille A."/>
            <person name="Becker A."/>
            <person name="Abrahante J.E."/>
            <person name="Garbe J."/>
            <person name="Badalamenti J.P."/>
            <person name="Herman A."/>
            <person name="Mangelson H."/>
            <person name="Liachko I."/>
            <person name="Sullivan S."/>
            <person name="Sone E.D."/>
            <person name="Koren S."/>
            <person name="Silverstein K.A.T."/>
            <person name="Beckman K.B."/>
            <person name="Gohl D.M."/>
        </authorList>
    </citation>
    <scope>NUCLEOTIDE SEQUENCE</scope>
    <source>
        <strain evidence="3">Duluth1</strain>
        <tissue evidence="3">Whole animal</tissue>
    </source>
</reference>
<dbReference type="PANTHER" id="PTHR36299">
    <property type="entry name" value="AGAP008005-PA"/>
    <property type="match status" value="1"/>
</dbReference>
<feature type="compositionally biased region" description="Basic and acidic residues" evidence="1">
    <location>
        <begin position="13"/>
        <end position="23"/>
    </location>
</feature>
<evidence type="ECO:0000259" key="2">
    <source>
        <dbReference type="Pfam" id="PF15998"/>
    </source>
</evidence>
<dbReference type="Proteomes" id="UP000828390">
    <property type="component" value="Unassembled WGS sequence"/>
</dbReference>
<feature type="domain" description="DUF4773" evidence="2">
    <location>
        <begin position="229"/>
        <end position="349"/>
    </location>
</feature>
<evidence type="ECO:0000256" key="1">
    <source>
        <dbReference type="SAM" id="MobiDB-lite"/>
    </source>
</evidence>